<dbReference type="OrthoDB" id="187617at2759"/>
<dbReference type="Gene3D" id="2.20.70.10">
    <property type="match status" value="2"/>
</dbReference>
<dbReference type="FunFam" id="1.10.10.440:FF:000002">
    <property type="entry name" value="pre-mRNA-processing factor 40 homolog A isoform X1"/>
    <property type="match status" value="1"/>
</dbReference>
<dbReference type="GO" id="GO:0005685">
    <property type="term" value="C:U1 snRNP"/>
    <property type="evidence" value="ECO:0007669"/>
    <property type="project" value="TreeGrafter"/>
</dbReference>
<feature type="compositionally biased region" description="Polar residues" evidence="3">
    <location>
        <begin position="59"/>
        <end position="72"/>
    </location>
</feature>
<dbReference type="EMBL" id="OB660179">
    <property type="protein sequence ID" value="CAD7223291.1"/>
    <property type="molecule type" value="Genomic_DNA"/>
</dbReference>
<keyword evidence="2" id="KW-0175">Coiled coil</keyword>
<dbReference type="AlphaFoldDB" id="A0A7R8W6R9"/>
<dbReference type="PANTHER" id="PTHR11864">
    <property type="entry name" value="PRE-MRNA-PROCESSING PROTEIN PRP40"/>
    <property type="match status" value="1"/>
</dbReference>
<dbReference type="GO" id="GO:0003723">
    <property type="term" value="F:RNA binding"/>
    <property type="evidence" value="ECO:0007669"/>
    <property type="project" value="TreeGrafter"/>
</dbReference>
<feature type="coiled-coil region" evidence="2">
    <location>
        <begin position="467"/>
        <end position="497"/>
    </location>
</feature>
<dbReference type="GO" id="GO:0071004">
    <property type="term" value="C:U2-type prespliceosome"/>
    <property type="evidence" value="ECO:0007669"/>
    <property type="project" value="TreeGrafter"/>
</dbReference>
<evidence type="ECO:0000313" key="4">
    <source>
        <dbReference type="EMBL" id="CAD7223291.1"/>
    </source>
</evidence>
<dbReference type="PROSITE" id="PS50020">
    <property type="entry name" value="WW_DOMAIN_2"/>
    <property type="match status" value="2"/>
</dbReference>
<reference evidence="4" key="1">
    <citation type="submission" date="2020-11" db="EMBL/GenBank/DDBJ databases">
        <authorList>
            <person name="Tran Van P."/>
        </authorList>
    </citation>
    <scope>NUCLEOTIDE SEQUENCE</scope>
</reference>
<dbReference type="SMART" id="SM00441">
    <property type="entry name" value="FF"/>
    <property type="match status" value="3"/>
</dbReference>
<dbReference type="GO" id="GO:0045292">
    <property type="term" value="P:mRNA cis splicing, via spliceosome"/>
    <property type="evidence" value="ECO:0007669"/>
    <property type="project" value="InterPro"/>
</dbReference>
<dbReference type="InterPro" id="IPR039726">
    <property type="entry name" value="Prp40-like"/>
</dbReference>
<gene>
    <name evidence="4" type="ORF">CTOB1V02_LOCUS1281</name>
</gene>
<dbReference type="PROSITE" id="PS51676">
    <property type="entry name" value="FF"/>
    <property type="match status" value="3"/>
</dbReference>
<feature type="region of interest" description="Disordered" evidence="3">
    <location>
        <begin position="142"/>
        <end position="216"/>
    </location>
</feature>
<dbReference type="Pfam" id="PF00397">
    <property type="entry name" value="WW"/>
    <property type="match status" value="2"/>
</dbReference>
<feature type="compositionally biased region" description="Basic and acidic residues" evidence="3">
    <location>
        <begin position="160"/>
        <end position="170"/>
    </location>
</feature>
<dbReference type="FunFam" id="1.10.10.440:FF:000003">
    <property type="entry name" value="Pre-mRNA processing factor 40 homolog A"/>
    <property type="match status" value="1"/>
</dbReference>
<dbReference type="SUPFAM" id="SSF81698">
    <property type="entry name" value="FF domain"/>
    <property type="match status" value="4"/>
</dbReference>
<accession>A0A7R8W6R9</accession>
<sequence>MHASGPGYPPYRQPFQPGYYPPHAMYGGYPSMPPMPQPSAAVISAAPQLISTEKARGTSPAQSSVNSSMRSPAQSGGKKEGAAGSKGSTWKEYKAEDGKPYYFNELTRESSWEKPKELMTPAEKILAECPWKEFKTDEGRTYYHNNSTKESAWSVPPELEAARKKAKELEEASSSPALPVGASPVPDLPPAEAAPSTAPSAPANPPPTAPPASSSAIEEAMVKTLAAMQPTAQPQATPSAPYIAPLMPAVSPLPPLPLTSQPLPAALPAAAPPTGPPPVKDKKEAMEVFRQLLVDKGIPSTSSWEQCLRVIKGEPRFEVMGTMKEKRQVFNAYKIQKAKDEKEEIRLKAKKAKEDLEAFLMKNLQMNSYLKYYKADEMFADLEAWKSVPETTRREVFQDVIFAIAKREKEEARAQRKKNMKNLGELLDSMVDITYKTAWQEAQLKLAEHPRFTSDADLRGMDKCDALTVFQDHIRQLEQEEEEEREREKKVTRRQQRKNRDNFLTLLDELHERGQLTSMSLWVELYSVINSDVRFSAMLGQPGSTPLDLFKFYVEDLKGRFQDEKEIIREILREKTFELVCDLF</sequence>
<evidence type="ECO:0000256" key="3">
    <source>
        <dbReference type="SAM" id="MobiDB-lite"/>
    </source>
</evidence>
<dbReference type="Pfam" id="PF01846">
    <property type="entry name" value="FF"/>
    <property type="match status" value="2"/>
</dbReference>
<dbReference type="InterPro" id="IPR036517">
    <property type="entry name" value="FF_domain_sf"/>
</dbReference>
<evidence type="ECO:0000256" key="1">
    <source>
        <dbReference type="ARBA" id="ARBA00022737"/>
    </source>
</evidence>
<dbReference type="InterPro" id="IPR002713">
    <property type="entry name" value="FF_domain"/>
</dbReference>
<dbReference type="PROSITE" id="PS01159">
    <property type="entry name" value="WW_DOMAIN_1"/>
    <property type="match status" value="1"/>
</dbReference>
<dbReference type="PANTHER" id="PTHR11864:SF0">
    <property type="entry name" value="PRP40 PRE-MRNA PROCESSING FACTOR 40 HOMOLOG A (YEAST)"/>
    <property type="match status" value="1"/>
</dbReference>
<dbReference type="Gene3D" id="1.10.10.440">
    <property type="entry name" value="FF domain"/>
    <property type="match status" value="4"/>
</dbReference>
<feature type="region of interest" description="Disordered" evidence="3">
    <location>
        <begin position="31"/>
        <end position="91"/>
    </location>
</feature>
<name>A0A7R8W6R9_9CRUS</name>
<keyword evidence="1" id="KW-0677">Repeat</keyword>
<dbReference type="InterPro" id="IPR036020">
    <property type="entry name" value="WW_dom_sf"/>
</dbReference>
<organism evidence="4">
    <name type="scientific">Cyprideis torosa</name>
    <dbReference type="NCBI Taxonomy" id="163714"/>
    <lineage>
        <taxon>Eukaryota</taxon>
        <taxon>Metazoa</taxon>
        <taxon>Ecdysozoa</taxon>
        <taxon>Arthropoda</taxon>
        <taxon>Crustacea</taxon>
        <taxon>Oligostraca</taxon>
        <taxon>Ostracoda</taxon>
        <taxon>Podocopa</taxon>
        <taxon>Podocopida</taxon>
        <taxon>Cytherocopina</taxon>
        <taxon>Cytheroidea</taxon>
        <taxon>Cytherideidae</taxon>
        <taxon>Cyprideis</taxon>
    </lineage>
</organism>
<proteinExistence type="predicted"/>
<feature type="coiled-coil region" evidence="2">
    <location>
        <begin position="335"/>
        <end position="362"/>
    </location>
</feature>
<dbReference type="SUPFAM" id="SSF51045">
    <property type="entry name" value="WW domain"/>
    <property type="match status" value="2"/>
</dbReference>
<feature type="compositionally biased region" description="Low complexity" evidence="3">
    <location>
        <begin position="190"/>
        <end position="201"/>
    </location>
</feature>
<dbReference type="InterPro" id="IPR001202">
    <property type="entry name" value="WW_dom"/>
</dbReference>
<evidence type="ECO:0000256" key="2">
    <source>
        <dbReference type="SAM" id="Coils"/>
    </source>
</evidence>
<dbReference type="SMART" id="SM00456">
    <property type="entry name" value="WW"/>
    <property type="match status" value="2"/>
</dbReference>
<protein>
    <submittedName>
        <fullName evidence="4">Uncharacterized protein</fullName>
    </submittedName>
</protein>
<dbReference type="CDD" id="cd00201">
    <property type="entry name" value="WW"/>
    <property type="match status" value="2"/>
</dbReference>